<dbReference type="EMBL" id="JAJFZP010000020">
    <property type="protein sequence ID" value="MCC3271091.1"/>
    <property type="molecule type" value="Genomic_DNA"/>
</dbReference>
<evidence type="ECO:0000313" key="1">
    <source>
        <dbReference type="EMBL" id="MCC3271091.1"/>
    </source>
</evidence>
<protein>
    <submittedName>
        <fullName evidence="1">SIR2 family protein</fullName>
    </submittedName>
</protein>
<comment type="caution">
    <text evidence="1">The sequence shown here is derived from an EMBL/GenBank/DDBJ whole genome shotgun (WGS) entry which is preliminary data.</text>
</comment>
<name>A0A9X1S858_9MICC</name>
<dbReference type="Proteomes" id="UP001139264">
    <property type="component" value="Unassembled WGS sequence"/>
</dbReference>
<proteinExistence type="predicted"/>
<dbReference type="SUPFAM" id="SSF52467">
    <property type="entry name" value="DHS-like NAD/FAD-binding domain"/>
    <property type="match status" value="1"/>
</dbReference>
<reference evidence="1" key="1">
    <citation type="submission" date="2021-10" db="EMBL/GenBank/DDBJ databases">
        <title>Novel species in genus Arthrobacter.</title>
        <authorList>
            <person name="Liu Y."/>
        </authorList>
    </citation>
    <scope>NUCLEOTIDE SEQUENCE</scope>
    <source>
        <strain evidence="1">Zg-Y809</strain>
    </source>
</reference>
<dbReference type="RefSeq" id="WP_227909301.1">
    <property type="nucleotide sequence ID" value="NZ_CP095461.1"/>
</dbReference>
<evidence type="ECO:0000313" key="2">
    <source>
        <dbReference type="Proteomes" id="UP001139264"/>
    </source>
</evidence>
<dbReference type="AlphaFoldDB" id="A0A9X1S858"/>
<accession>A0A9X1S858</accession>
<sequence>MGESHVFVTKGSLTNFACDAWLLPTDRSYSIRKHWRDAVRGLESAVNDSRDAPFGSKSKLTQPLDSWPVGEPLPVLTAVPYEGISSVDDLIAPLREFVQVAAESSRERSAKGRRDTARPVPLLGIPLFGTGGGGAGFVRGDVIKRLLEEARRAAAEAQVDIALVLRDEKDFAFAQELRKRNGTDWWPSLDPEVRGQAQRLADYALEGKLVPFMGAGVSMSAGAPSWGQLLDGLASEARLSEPDKTSLRKRSNLDQAGILRSIFSERAERGGTSFNQAIASRVDLKRYGLAPTLLATLGSREAITLNYDTLFEMASADAGIPRTVIPDGAQEKNAWLLKLHGSVTNPESIVLTRDDYLGFNVSRNALSALVKATLMTQHLLFVGFGLEDDHFHEILHDVRRALPRTVHEKDGIATALMLSKDPLGERMWSNQLSLVSMGPDASGSTARTLEIFLDYLVAQAADSHSYLLAEGYEHALSNAEQSLRKKLQDLDLQLTSDEKASSGGRRLEAMLAELGASSRIA</sequence>
<gene>
    <name evidence="1" type="ORF">LJ751_17340</name>
</gene>
<organism evidence="1 2">
    <name type="scientific">Arthrobacter gengyunqii</name>
    <dbReference type="NCBI Taxonomy" id="2886940"/>
    <lineage>
        <taxon>Bacteria</taxon>
        <taxon>Bacillati</taxon>
        <taxon>Actinomycetota</taxon>
        <taxon>Actinomycetes</taxon>
        <taxon>Micrococcales</taxon>
        <taxon>Micrococcaceae</taxon>
        <taxon>Arthrobacter</taxon>
    </lineage>
</organism>
<dbReference type="InterPro" id="IPR029035">
    <property type="entry name" value="DHS-like_NAD/FAD-binding_dom"/>
</dbReference>
<dbReference type="Pfam" id="PF13289">
    <property type="entry name" value="SIR2_2"/>
    <property type="match status" value="1"/>
</dbReference>